<dbReference type="PANTHER" id="PTHR11142">
    <property type="entry name" value="PSEUDOURIDYLATE SYNTHASE"/>
    <property type="match status" value="1"/>
</dbReference>
<dbReference type="Gene3D" id="3.30.70.660">
    <property type="entry name" value="Pseudouridine synthase I, catalytic domain, C-terminal subdomain"/>
    <property type="match status" value="1"/>
</dbReference>
<dbReference type="PIRSF" id="PIRSF001430">
    <property type="entry name" value="tRNA_psdUrid_synth"/>
    <property type="match status" value="1"/>
</dbReference>
<protein>
    <recommendedName>
        <fullName evidence="4">tRNA pseudouridine synthase A</fullName>
        <ecNumber evidence="4">5.4.99.12</ecNumber>
    </recommendedName>
    <alternativeName>
        <fullName evidence="4">tRNA pseudouridine(38-40) synthase</fullName>
    </alternativeName>
    <alternativeName>
        <fullName evidence="4">tRNA pseudouridylate synthase I</fullName>
    </alternativeName>
    <alternativeName>
        <fullName evidence="4">tRNA-uridine isomerase I</fullName>
    </alternativeName>
</protein>
<evidence type="ECO:0000256" key="3">
    <source>
        <dbReference type="ARBA" id="ARBA00023235"/>
    </source>
</evidence>
<feature type="active site" description="Nucleophile" evidence="4 5">
    <location>
        <position position="65"/>
    </location>
</feature>
<comment type="similarity">
    <text evidence="1 4 7">Belongs to the tRNA pseudouridine synthase TruA family.</text>
</comment>
<dbReference type="InterPro" id="IPR020097">
    <property type="entry name" value="PsdUridine_synth_TruA_a/b_dom"/>
</dbReference>
<dbReference type="NCBIfam" id="TIGR00071">
    <property type="entry name" value="hisT_truA"/>
    <property type="match status" value="1"/>
</dbReference>
<dbReference type="Gene3D" id="3.30.70.580">
    <property type="entry name" value="Pseudouridine synthase I, catalytic domain, N-terminal subdomain"/>
    <property type="match status" value="1"/>
</dbReference>
<comment type="caution">
    <text evidence="4">Lacks conserved residue(s) required for the propagation of feature annotation.</text>
</comment>
<reference evidence="9" key="1">
    <citation type="submission" date="2020-10" db="EMBL/GenBank/DDBJ databases">
        <authorList>
            <person name="Gilroy R."/>
        </authorList>
    </citation>
    <scope>NUCLEOTIDE SEQUENCE</scope>
    <source>
        <strain evidence="9">10192</strain>
    </source>
</reference>
<feature type="domain" description="Pseudouridine synthase I TruA alpha/beta" evidence="8">
    <location>
        <begin position="158"/>
        <end position="256"/>
    </location>
</feature>
<evidence type="ECO:0000256" key="1">
    <source>
        <dbReference type="ARBA" id="ARBA00009375"/>
    </source>
</evidence>
<comment type="catalytic activity">
    <reaction evidence="4 7">
        <text>uridine(38/39/40) in tRNA = pseudouridine(38/39/40) in tRNA</text>
        <dbReference type="Rhea" id="RHEA:22376"/>
        <dbReference type="Rhea" id="RHEA-COMP:10085"/>
        <dbReference type="Rhea" id="RHEA-COMP:10087"/>
        <dbReference type="ChEBI" id="CHEBI:65314"/>
        <dbReference type="ChEBI" id="CHEBI:65315"/>
        <dbReference type="EC" id="5.4.99.12"/>
    </reaction>
</comment>
<evidence type="ECO:0000256" key="6">
    <source>
        <dbReference type="PIRSR" id="PIRSR001430-2"/>
    </source>
</evidence>
<dbReference type="EC" id="5.4.99.12" evidence="4"/>
<dbReference type="SUPFAM" id="SSF55120">
    <property type="entry name" value="Pseudouridine synthase"/>
    <property type="match status" value="1"/>
</dbReference>
<dbReference type="EMBL" id="JADIND010000100">
    <property type="protein sequence ID" value="MBO8430696.1"/>
    <property type="molecule type" value="Genomic_DNA"/>
</dbReference>
<evidence type="ECO:0000259" key="8">
    <source>
        <dbReference type="Pfam" id="PF01416"/>
    </source>
</evidence>
<sequence length="256" mass="29159">MRYALKVQYIGKNYAGSQIQFRNGKQIETPTIQGELEKAISTLIADKNSANNKRPIKTVFSGRTDSGVNSLGQVVHFDTDKCIVASKFIYSLNEILPDDISVTDLKEVEPNFHAQKSARRRHYRFEFINRKCKNAFDGDLMRVKYDIDIERMQNSLNYLLGEHDFSSFKRSGTLNPSKVCFIESAECRRVGDHVVIDIIGNRFLYNMVRTIVGTLLEIEGHNLPSSHMKEVLEAKDRTKAGQTVSPYGLTLIEVQY</sequence>
<evidence type="ECO:0000256" key="7">
    <source>
        <dbReference type="RuleBase" id="RU003792"/>
    </source>
</evidence>
<proteinExistence type="inferred from homology"/>
<evidence type="ECO:0000256" key="5">
    <source>
        <dbReference type="PIRSR" id="PIRSR001430-1"/>
    </source>
</evidence>
<dbReference type="InterPro" id="IPR020103">
    <property type="entry name" value="PsdUridine_synth_cat_dom_sf"/>
</dbReference>
<keyword evidence="2 4" id="KW-0819">tRNA processing</keyword>
<feature type="binding site" evidence="4 6">
    <location>
        <position position="123"/>
    </location>
    <ligand>
        <name>substrate</name>
    </ligand>
</feature>
<dbReference type="InterPro" id="IPR001406">
    <property type="entry name" value="PsdUridine_synth_TruA"/>
</dbReference>
<dbReference type="CDD" id="cd02570">
    <property type="entry name" value="PseudoU_synth_EcTruA"/>
    <property type="match status" value="1"/>
</dbReference>
<evidence type="ECO:0000256" key="4">
    <source>
        <dbReference type="HAMAP-Rule" id="MF_00171"/>
    </source>
</evidence>
<dbReference type="PANTHER" id="PTHR11142:SF0">
    <property type="entry name" value="TRNA PSEUDOURIDINE SYNTHASE-LIKE 1"/>
    <property type="match status" value="1"/>
</dbReference>
<evidence type="ECO:0000313" key="10">
    <source>
        <dbReference type="Proteomes" id="UP000823632"/>
    </source>
</evidence>
<comment type="function">
    <text evidence="4">Formation of pseudouridine at positions 38, 39 and 40 in the anticodon stem and loop of transfer RNAs.</text>
</comment>
<name>A0A9D9DQJ8_9BACT</name>
<dbReference type="InterPro" id="IPR020095">
    <property type="entry name" value="PsdUridine_synth_TruA_C"/>
</dbReference>
<keyword evidence="3 4" id="KW-0413">Isomerase</keyword>
<dbReference type="InterPro" id="IPR020094">
    <property type="entry name" value="TruA/RsuA/RluB/E/F_N"/>
</dbReference>
<organism evidence="9 10">
    <name type="scientific">Candidatus Scatousia excrementipullorum</name>
    <dbReference type="NCBI Taxonomy" id="2840936"/>
    <lineage>
        <taxon>Bacteria</taxon>
        <taxon>Candidatus Scatousia</taxon>
    </lineage>
</organism>
<reference evidence="9" key="2">
    <citation type="journal article" date="2021" name="PeerJ">
        <title>Extensive microbial diversity within the chicken gut microbiome revealed by metagenomics and culture.</title>
        <authorList>
            <person name="Gilroy R."/>
            <person name="Ravi A."/>
            <person name="Getino M."/>
            <person name="Pursley I."/>
            <person name="Horton D.L."/>
            <person name="Alikhan N.F."/>
            <person name="Baker D."/>
            <person name="Gharbi K."/>
            <person name="Hall N."/>
            <person name="Watson M."/>
            <person name="Adriaenssens E.M."/>
            <person name="Foster-Nyarko E."/>
            <person name="Jarju S."/>
            <person name="Secka A."/>
            <person name="Antonio M."/>
            <person name="Oren A."/>
            <person name="Chaudhuri R.R."/>
            <person name="La Ragione R."/>
            <person name="Hildebrand F."/>
            <person name="Pallen M.J."/>
        </authorList>
    </citation>
    <scope>NUCLEOTIDE SEQUENCE</scope>
    <source>
        <strain evidence="9">10192</strain>
    </source>
</reference>
<evidence type="ECO:0000256" key="2">
    <source>
        <dbReference type="ARBA" id="ARBA00022694"/>
    </source>
</evidence>
<dbReference type="GO" id="GO:0003723">
    <property type="term" value="F:RNA binding"/>
    <property type="evidence" value="ECO:0007669"/>
    <property type="project" value="InterPro"/>
</dbReference>
<dbReference type="GO" id="GO:0031119">
    <property type="term" value="P:tRNA pseudouridine synthesis"/>
    <property type="evidence" value="ECO:0007669"/>
    <property type="project" value="UniProtKB-UniRule"/>
</dbReference>
<evidence type="ECO:0000313" key="9">
    <source>
        <dbReference type="EMBL" id="MBO8430696.1"/>
    </source>
</evidence>
<comment type="subunit">
    <text evidence="4">Homodimer.</text>
</comment>
<dbReference type="AlphaFoldDB" id="A0A9D9DQJ8"/>
<comment type="caution">
    <text evidence="9">The sequence shown here is derived from an EMBL/GenBank/DDBJ whole genome shotgun (WGS) entry which is preliminary data.</text>
</comment>
<gene>
    <name evidence="4 9" type="primary">truA</name>
    <name evidence="9" type="ORF">IAC76_04850</name>
</gene>
<dbReference type="GO" id="GO:0160147">
    <property type="term" value="F:tRNA pseudouridine(38-40) synthase activity"/>
    <property type="evidence" value="ECO:0007669"/>
    <property type="project" value="UniProtKB-EC"/>
</dbReference>
<accession>A0A9D9DQJ8</accession>
<dbReference type="Pfam" id="PF01416">
    <property type="entry name" value="PseudoU_synth_1"/>
    <property type="match status" value="1"/>
</dbReference>
<dbReference type="Proteomes" id="UP000823632">
    <property type="component" value="Unassembled WGS sequence"/>
</dbReference>
<dbReference type="HAMAP" id="MF_00171">
    <property type="entry name" value="TruA"/>
    <property type="match status" value="1"/>
</dbReference>